<feature type="chain" id="PRO_5036327052" description="Arginine transporter" evidence="1">
    <location>
        <begin position="22"/>
        <end position="116"/>
    </location>
</feature>
<dbReference type="AlphaFoldDB" id="A0A2Y9C8S8"/>
<evidence type="ECO:0008006" key="6">
    <source>
        <dbReference type="Google" id="ProtNLM"/>
    </source>
</evidence>
<name>A0A2Y9C8S8_9RHOB</name>
<gene>
    <name evidence="2" type="ORF">BCF38_11242</name>
    <name evidence="3" type="ORF">SAMN05421539_11242</name>
</gene>
<dbReference type="Proteomes" id="UP000245839">
    <property type="component" value="Unassembled WGS sequence"/>
</dbReference>
<reference evidence="2 4" key="2">
    <citation type="submission" date="2018-03" db="EMBL/GenBank/DDBJ databases">
        <title>Genomic Encyclopedia of Archaeal and Bacterial Type Strains, Phase II (KMG-II): from individual species to whole genera.</title>
        <authorList>
            <person name="Goeker M."/>
        </authorList>
    </citation>
    <scope>NUCLEOTIDE SEQUENCE [LARGE SCALE GENOMIC DNA]</scope>
    <source>
        <strain evidence="2 4">DSM 25227</strain>
    </source>
</reference>
<evidence type="ECO:0000313" key="3">
    <source>
        <dbReference type="EMBL" id="SSA50143.1"/>
    </source>
</evidence>
<accession>A0A2Y9C8S8</accession>
<protein>
    <recommendedName>
        <fullName evidence="6">Arginine transporter</fullName>
    </recommendedName>
</protein>
<dbReference type="EMBL" id="QGDJ01000012">
    <property type="protein sequence ID" value="PWJ14419.1"/>
    <property type="molecule type" value="Genomic_DNA"/>
</dbReference>
<feature type="signal peptide" evidence="1">
    <location>
        <begin position="1"/>
        <end position="21"/>
    </location>
</feature>
<dbReference type="RefSeq" id="WP_245947645.1">
    <property type="nucleotide sequence ID" value="NZ_QGDJ01000012.1"/>
</dbReference>
<organism evidence="3 5">
    <name type="scientific">Jannaschia seohaensis</name>
    <dbReference type="NCBI Taxonomy" id="475081"/>
    <lineage>
        <taxon>Bacteria</taxon>
        <taxon>Pseudomonadati</taxon>
        <taxon>Pseudomonadota</taxon>
        <taxon>Alphaproteobacteria</taxon>
        <taxon>Rhodobacterales</taxon>
        <taxon>Roseobacteraceae</taxon>
        <taxon>Jannaschia</taxon>
    </lineage>
</organism>
<evidence type="ECO:0000313" key="5">
    <source>
        <dbReference type="Proteomes" id="UP000251571"/>
    </source>
</evidence>
<keyword evidence="4" id="KW-1185">Reference proteome</keyword>
<evidence type="ECO:0000313" key="2">
    <source>
        <dbReference type="EMBL" id="PWJ14419.1"/>
    </source>
</evidence>
<reference evidence="3 5" key="1">
    <citation type="submission" date="2016-10" db="EMBL/GenBank/DDBJ databases">
        <authorList>
            <person name="Cai Z."/>
        </authorList>
    </citation>
    <scope>NUCLEOTIDE SEQUENCE [LARGE SCALE GENOMIC DNA]</scope>
    <source>
        <strain evidence="3 5">DSM 25227</strain>
    </source>
</reference>
<sequence length="116" mass="12522">MKTPIKLSAAVAACLVLSACGGGRDAGQPTVTRAYATGPVQTACLRADRRAASTTLCGCVQAAADSVLSRRDQSRAVQFFKDPHQAQVTRQSDRRSDEAFWQRYKTFVAQAERLCA</sequence>
<dbReference type="PROSITE" id="PS51257">
    <property type="entry name" value="PROKAR_LIPOPROTEIN"/>
    <property type="match status" value="1"/>
</dbReference>
<evidence type="ECO:0000256" key="1">
    <source>
        <dbReference type="SAM" id="SignalP"/>
    </source>
</evidence>
<evidence type="ECO:0000313" key="4">
    <source>
        <dbReference type="Proteomes" id="UP000245839"/>
    </source>
</evidence>
<dbReference type="Proteomes" id="UP000251571">
    <property type="component" value="Unassembled WGS sequence"/>
</dbReference>
<keyword evidence="1" id="KW-0732">Signal</keyword>
<proteinExistence type="predicted"/>
<dbReference type="EMBL" id="UETC01000012">
    <property type="protein sequence ID" value="SSA50143.1"/>
    <property type="molecule type" value="Genomic_DNA"/>
</dbReference>